<feature type="compositionally biased region" description="Basic and acidic residues" evidence="1">
    <location>
        <begin position="22"/>
        <end position="34"/>
    </location>
</feature>
<protein>
    <submittedName>
        <fullName evidence="2">Uncharacterized protein</fullName>
    </submittedName>
</protein>
<feature type="region of interest" description="Disordered" evidence="1">
    <location>
        <begin position="1"/>
        <end position="87"/>
    </location>
</feature>
<dbReference type="AlphaFoldDB" id="A0A5B7GQT9"/>
<dbReference type="Proteomes" id="UP000324222">
    <property type="component" value="Unassembled WGS sequence"/>
</dbReference>
<comment type="caution">
    <text evidence="2">The sequence shown here is derived from an EMBL/GenBank/DDBJ whole genome shotgun (WGS) entry which is preliminary data.</text>
</comment>
<proteinExistence type="predicted"/>
<sequence length="177" mass="18577">MKKEQEERKVERSDGEGGEDEVLTKEGLGEERRIVWGAGVYGRGEENKSGHGDKLEMLDPYNEWGEGGSEGRPGQAGRQPGHNNNNTLLARAAPLGLYLCKISEAALADGSFTAAVSYPLERGRSSSSSSSSSSSRSSEGGAARGQHGDTPAARSPGRHHQGLAPPPGPSLPKGGER</sequence>
<feature type="compositionally biased region" description="Basic and acidic residues" evidence="1">
    <location>
        <begin position="43"/>
        <end position="57"/>
    </location>
</feature>
<feature type="region of interest" description="Disordered" evidence="1">
    <location>
        <begin position="120"/>
        <end position="177"/>
    </location>
</feature>
<feature type="compositionally biased region" description="Low complexity" evidence="1">
    <location>
        <begin position="125"/>
        <end position="138"/>
    </location>
</feature>
<name>A0A5B7GQT9_PORTR</name>
<evidence type="ECO:0000313" key="3">
    <source>
        <dbReference type="Proteomes" id="UP000324222"/>
    </source>
</evidence>
<dbReference type="EMBL" id="VSRR010016556">
    <property type="protein sequence ID" value="MPC59428.1"/>
    <property type="molecule type" value="Genomic_DNA"/>
</dbReference>
<feature type="compositionally biased region" description="Basic and acidic residues" evidence="1">
    <location>
        <begin position="1"/>
        <end position="15"/>
    </location>
</feature>
<evidence type="ECO:0000313" key="2">
    <source>
        <dbReference type="EMBL" id="MPC59428.1"/>
    </source>
</evidence>
<keyword evidence="3" id="KW-1185">Reference proteome</keyword>
<reference evidence="2 3" key="1">
    <citation type="submission" date="2019-05" db="EMBL/GenBank/DDBJ databases">
        <title>Another draft genome of Portunus trituberculatus and its Hox gene families provides insights of decapod evolution.</title>
        <authorList>
            <person name="Jeong J.-H."/>
            <person name="Song I."/>
            <person name="Kim S."/>
            <person name="Choi T."/>
            <person name="Kim D."/>
            <person name="Ryu S."/>
            <person name="Kim W."/>
        </authorList>
    </citation>
    <scope>NUCLEOTIDE SEQUENCE [LARGE SCALE GENOMIC DNA]</scope>
    <source>
        <tissue evidence="2">Muscle</tissue>
    </source>
</reference>
<accession>A0A5B7GQT9</accession>
<organism evidence="2 3">
    <name type="scientific">Portunus trituberculatus</name>
    <name type="common">Swimming crab</name>
    <name type="synonym">Neptunus trituberculatus</name>
    <dbReference type="NCBI Taxonomy" id="210409"/>
    <lineage>
        <taxon>Eukaryota</taxon>
        <taxon>Metazoa</taxon>
        <taxon>Ecdysozoa</taxon>
        <taxon>Arthropoda</taxon>
        <taxon>Crustacea</taxon>
        <taxon>Multicrustacea</taxon>
        <taxon>Malacostraca</taxon>
        <taxon>Eumalacostraca</taxon>
        <taxon>Eucarida</taxon>
        <taxon>Decapoda</taxon>
        <taxon>Pleocyemata</taxon>
        <taxon>Brachyura</taxon>
        <taxon>Eubrachyura</taxon>
        <taxon>Portunoidea</taxon>
        <taxon>Portunidae</taxon>
        <taxon>Portuninae</taxon>
        <taxon>Portunus</taxon>
    </lineage>
</organism>
<evidence type="ECO:0000256" key="1">
    <source>
        <dbReference type="SAM" id="MobiDB-lite"/>
    </source>
</evidence>
<gene>
    <name evidence="2" type="ORF">E2C01_053447</name>
</gene>